<gene>
    <name evidence="2" type="ORF">B7P33_03995</name>
</gene>
<name>A0A2A4GER3_9FLAO</name>
<dbReference type="AlphaFoldDB" id="A0A2A4GER3"/>
<dbReference type="InterPro" id="IPR032710">
    <property type="entry name" value="NTF2-like_dom_sf"/>
</dbReference>
<dbReference type="EMBL" id="NBWU01000001">
    <property type="protein sequence ID" value="PCE66466.1"/>
    <property type="molecule type" value="Genomic_DNA"/>
</dbReference>
<sequence>MTTKEIADKLVSLCREGKNMEAYDLYADDAISQEMDGTPNEITQGKANILNDFEQWAENIVEMHGGTVGEPIVADNHFSVVMTSDVTFKEIGRCTMEEICVYEVANGQIKKAQFFYDPKAMGGEA</sequence>
<dbReference type="OrthoDB" id="336094at2"/>
<evidence type="ECO:0000313" key="3">
    <source>
        <dbReference type="Proteomes" id="UP000219559"/>
    </source>
</evidence>
<protein>
    <recommendedName>
        <fullName evidence="1">SnoaL-like domain-containing protein</fullName>
    </recommendedName>
</protein>
<feature type="domain" description="SnoaL-like" evidence="1">
    <location>
        <begin position="1"/>
        <end position="116"/>
    </location>
</feature>
<evidence type="ECO:0000259" key="1">
    <source>
        <dbReference type="Pfam" id="PF20409"/>
    </source>
</evidence>
<comment type="caution">
    <text evidence="2">The sequence shown here is derived from an EMBL/GenBank/DDBJ whole genome shotgun (WGS) entry which is preliminary data.</text>
</comment>
<proteinExistence type="predicted"/>
<dbReference type="SUPFAM" id="SSF54427">
    <property type="entry name" value="NTF2-like"/>
    <property type="match status" value="1"/>
</dbReference>
<organism evidence="2 3">
    <name type="scientific">Sediminicola luteus</name>
    <dbReference type="NCBI Taxonomy" id="319238"/>
    <lineage>
        <taxon>Bacteria</taxon>
        <taxon>Pseudomonadati</taxon>
        <taxon>Bacteroidota</taxon>
        <taxon>Flavobacteriia</taxon>
        <taxon>Flavobacteriales</taxon>
        <taxon>Flavobacteriaceae</taxon>
        <taxon>Sediminicola</taxon>
    </lineage>
</organism>
<dbReference type="RefSeq" id="WP_097441988.1">
    <property type="nucleotide sequence ID" value="NZ_NBWU01000001.1"/>
</dbReference>
<evidence type="ECO:0000313" key="2">
    <source>
        <dbReference type="EMBL" id="PCE66466.1"/>
    </source>
</evidence>
<reference evidence="2 3" key="1">
    <citation type="submission" date="2017-04" db="EMBL/GenBank/DDBJ databases">
        <title>A new member of the family Flavobacteriaceae isolated from ascidians.</title>
        <authorList>
            <person name="Chen L."/>
        </authorList>
    </citation>
    <scope>NUCLEOTIDE SEQUENCE [LARGE SCALE GENOMIC DNA]</scope>
    <source>
        <strain evidence="2 3">HQA918</strain>
    </source>
</reference>
<dbReference type="Pfam" id="PF20409">
    <property type="entry name" value="SnoaL_5"/>
    <property type="match status" value="1"/>
</dbReference>
<dbReference type="Gene3D" id="3.10.450.50">
    <property type="match status" value="1"/>
</dbReference>
<accession>A0A2A4GER3</accession>
<keyword evidence="3" id="KW-1185">Reference proteome</keyword>
<dbReference type="InterPro" id="IPR046860">
    <property type="entry name" value="SnoaL_5"/>
</dbReference>
<dbReference type="Proteomes" id="UP000219559">
    <property type="component" value="Unassembled WGS sequence"/>
</dbReference>